<proteinExistence type="predicted"/>
<dbReference type="EMBL" id="CAJNOC010001652">
    <property type="protein sequence ID" value="CAF0881477.1"/>
    <property type="molecule type" value="Genomic_DNA"/>
</dbReference>
<keyword evidence="3" id="KW-1185">Reference proteome</keyword>
<evidence type="ECO:0000313" key="3">
    <source>
        <dbReference type="Proteomes" id="UP000663879"/>
    </source>
</evidence>
<dbReference type="Pfam" id="PF02214">
    <property type="entry name" value="BTB_2"/>
    <property type="match status" value="1"/>
</dbReference>
<dbReference type="Gene3D" id="3.30.710.10">
    <property type="entry name" value="Potassium Channel Kv1.1, Chain A"/>
    <property type="match status" value="1"/>
</dbReference>
<dbReference type="InterPro" id="IPR000210">
    <property type="entry name" value="BTB/POZ_dom"/>
</dbReference>
<protein>
    <recommendedName>
        <fullName evidence="1">TLDc domain-containing protein</fullName>
    </recommendedName>
</protein>
<dbReference type="InterPro" id="IPR003131">
    <property type="entry name" value="T1-type_BTB"/>
</dbReference>
<dbReference type="OrthoDB" id="2414723at2759"/>
<dbReference type="InterPro" id="IPR045068">
    <property type="entry name" value="BACURD1-3"/>
</dbReference>
<feature type="domain" description="TLDc" evidence="1">
    <location>
        <begin position="164"/>
        <end position="264"/>
    </location>
</feature>
<name>A0A813YAL7_9BILA</name>
<dbReference type="PANTHER" id="PTHR11145">
    <property type="entry name" value="BTB/POZ DOMAIN-CONTAINING ADAPTER FOR CUL3-MEDIATED RHOA DEGRADATION PROTEIN FAMILY MEMBER"/>
    <property type="match status" value="1"/>
</dbReference>
<dbReference type="Proteomes" id="UP000663879">
    <property type="component" value="Unassembled WGS sequence"/>
</dbReference>
<dbReference type="CDD" id="cd18316">
    <property type="entry name" value="BTB_POZ_KCTD-like"/>
    <property type="match status" value="1"/>
</dbReference>
<dbReference type="InterPro" id="IPR011333">
    <property type="entry name" value="SKP1/BTB/POZ_sf"/>
</dbReference>
<dbReference type="AlphaFoldDB" id="A0A813YAL7"/>
<gene>
    <name evidence="2" type="ORF">OXX778_LOCUS10437</name>
</gene>
<dbReference type="Pfam" id="PF07534">
    <property type="entry name" value="TLD"/>
    <property type="match status" value="1"/>
</dbReference>
<evidence type="ECO:0000259" key="1">
    <source>
        <dbReference type="PROSITE" id="PS51886"/>
    </source>
</evidence>
<accession>A0A813YAL7</accession>
<evidence type="ECO:0000313" key="2">
    <source>
        <dbReference type="EMBL" id="CAF0881477.1"/>
    </source>
</evidence>
<reference evidence="2" key="1">
    <citation type="submission" date="2021-02" db="EMBL/GenBank/DDBJ databases">
        <authorList>
            <person name="Nowell W R."/>
        </authorList>
    </citation>
    <scope>NUCLEOTIDE SEQUENCE</scope>
    <source>
        <strain evidence="2">Ploen Becks lab</strain>
    </source>
</reference>
<dbReference type="SUPFAM" id="SSF54695">
    <property type="entry name" value="POZ domain"/>
    <property type="match status" value="1"/>
</dbReference>
<organism evidence="2 3">
    <name type="scientific">Brachionus calyciflorus</name>
    <dbReference type="NCBI Taxonomy" id="104777"/>
    <lineage>
        <taxon>Eukaryota</taxon>
        <taxon>Metazoa</taxon>
        <taxon>Spiralia</taxon>
        <taxon>Gnathifera</taxon>
        <taxon>Rotifera</taxon>
        <taxon>Eurotatoria</taxon>
        <taxon>Monogononta</taxon>
        <taxon>Pseudotrocha</taxon>
        <taxon>Ploima</taxon>
        <taxon>Brachionidae</taxon>
        <taxon>Brachionus</taxon>
    </lineage>
</organism>
<dbReference type="InterPro" id="IPR006571">
    <property type="entry name" value="TLDc_dom"/>
</dbReference>
<dbReference type="GO" id="GO:0051260">
    <property type="term" value="P:protein homooligomerization"/>
    <property type="evidence" value="ECO:0007669"/>
    <property type="project" value="InterPro"/>
</dbReference>
<comment type="caution">
    <text evidence="2">The sequence shown here is derived from an EMBL/GenBank/DDBJ whole genome shotgun (WGS) entry which is preliminary data.</text>
</comment>
<sequence length="264" mass="30390">MSDESNLIQKQFVKTIEQYKYSKSEIIESAGSLEKPEIIKLNIGGTIFSTLKSTLTKQIRDKDGHSYPPNIFESILEGYSKPILDENEAIFIDRSPKYFDHILDYLRNVDFNNNYTLTEDVDLDELDQEAKYYNLKGLETLTSKVVSGSISEKTDKEILKIDSLILNEQQIKDLFKLCEFTNDAKFELLYRASRDGFSTNNFHENCDNIPFTLTIIKTITGDILGGFTEEEWTSHPCSKTGPNAFIFSLKNDENTYQDELYEDQ</sequence>
<dbReference type="PROSITE" id="PS51886">
    <property type="entry name" value="TLDC"/>
    <property type="match status" value="1"/>
</dbReference>
<dbReference type="SMART" id="SM00225">
    <property type="entry name" value="BTB"/>
    <property type="match status" value="1"/>
</dbReference>
<dbReference type="PANTHER" id="PTHR11145:SF19">
    <property type="entry name" value="BTB DOMAIN-CONTAINING PROTEIN-RELATED"/>
    <property type="match status" value="1"/>
</dbReference>